<dbReference type="OrthoDB" id="5986675at2759"/>
<dbReference type="Proteomes" id="UP000515163">
    <property type="component" value="Unplaced"/>
</dbReference>
<keyword evidence="3" id="KW-1185">Reference proteome</keyword>
<feature type="domain" description="Band 7" evidence="2">
    <location>
        <begin position="54"/>
        <end position="237"/>
    </location>
</feature>
<dbReference type="Pfam" id="PF01145">
    <property type="entry name" value="Band_7"/>
    <property type="match status" value="1"/>
</dbReference>
<protein>
    <submittedName>
        <fullName evidence="4">Uncharacterized protein LOC116288825 isoform X1</fullName>
    </submittedName>
    <submittedName>
        <fullName evidence="5">Uncharacterized protein LOC116288825 isoform X2</fullName>
    </submittedName>
</protein>
<organism evidence="3 4">
    <name type="scientific">Actinia tenebrosa</name>
    <name type="common">Australian red waratah sea anemone</name>
    <dbReference type="NCBI Taxonomy" id="6105"/>
    <lineage>
        <taxon>Eukaryota</taxon>
        <taxon>Metazoa</taxon>
        <taxon>Cnidaria</taxon>
        <taxon>Anthozoa</taxon>
        <taxon>Hexacorallia</taxon>
        <taxon>Actiniaria</taxon>
        <taxon>Actiniidae</taxon>
        <taxon>Actinia</taxon>
    </lineage>
</organism>
<accession>A0A6P8H8H2</accession>
<evidence type="ECO:0000313" key="3">
    <source>
        <dbReference type="Proteomes" id="UP000515163"/>
    </source>
</evidence>
<reference evidence="4 5" key="1">
    <citation type="submission" date="2025-04" db="UniProtKB">
        <authorList>
            <consortium name="RefSeq"/>
        </authorList>
    </citation>
    <scope>IDENTIFICATION</scope>
    <source>
        <tissue evidence="4 5">Tentacle</tissue>
    </source>
</reference>
<dbReference type="RefSeq" id="XP_031551529.1">
    <property type="nucleotide sequence ID" value="XM_031695669.1"/>
</dbReference>
<dbReference type="AlphaFoldDB" id="A0A6P8H8H2"/>
<dbReference type="InterPro" id="IPR001107">
    <property type="entry name" value="Band_7"/>
</dbReference>
<evidence type="ECO:0000313" key="4">
    <source>
        <dbReference type="RefSeq" id="XP_031551528.1"/>
    </source>
</evidence>
<keyword evidence="1" id="KW-0175">Coiled coil</keyword>
<feature type="coiled-coil region" evidence="1">
    <location>
        <begin position="225"/>
        <end position="261"/>
    </location>
</feature>
<evidence type="ECO:0000256" key="1">
    <source>
        <dbReference type="SAM" id="Coils"/>
    </source>
</evidence>
<dbReference type="KEGG" id="aten:116288825"/>
<dbReference type="RefSeq" id="XP_031551528.1">
    <property type="nucleotide sequence ID" value="XM_031695668.1"/>
</dbReference>
<name>A0A6P8H8H2_ACTTE</name>
<evidence type="ECO:0000313" key="5">
    <source>
        <dbReference type="RefSeq" id="XP_031551529.1"/>
    </source>
</evidence>
<proteinExistence type="predicted"/>
<sequence length="332" mass="37741">MPDFSELSTGYKALAVVCCIGAFLLVVVLPMSFGDVEYYQIAFTKQKSTGKVDLSRVYTSGRYLIGPDYTFKAFRADAHVEHLKDIATYTDDKVEVTISCSIQYFLRPEDLSDLHQEFDLYYKPVVQSTVNAAIKSRAASISVAEFMRQRQSVENKIFKAVAERLGGKCCRKDCKTHKCSPGCIPYSKCSKSDKGLFVEVRYFQLLNFDIHEDVKSRYLRQVTEREQEEQAKFELEEQVVRKETDRLKNEILNEAAEIQQNSTATSTVIIAKAEAKALVEVEKARNAGLSKVFSDLNITSETHKASYIYLTALRRQHHARINVNYGTLMARD</sequence>
<evidence type="ECO:0000259" key="2">
    <source>
        <dbReference type="Pfam" id="PF01145"/>
    </source>
</evidence>
<gene>
    <name evidence="4 5" type="primary">LOC116288825</name>
</gene>
<dbReference type="GeneID" id="116288825"/>